<dbReference type="RefSeq" id="WP_369895519.1">
    <property type="nucleotide sequence ID" value="NZ_JBGFFX010000005.1"/>
</dbReference>
<dbReference type="Proteomes" id="UP001565243">
    <property type="component" value="Unassembled WGS sequence"/>
</dbReference>
<evidence type="ECO:0000313" key="2">
    <source>
        <dbReference type="Proteomes" id="UP001565243"/>
    </source>
</evidence>
<dbReference type="EMBL" id="JBGFFX010000005">
    <property type="protein sequence ID" value="MEY8770861.1"/>
    <property type="molecule type" value="Genomic_DNA"/>
</dbReference>
<gene>
    <name evidence="1" type="primary">csy1</name>
    <name evidence="1" type="ORF">AB6T85_10540</name>
</gene>
<proteinExistence type="predicted"/>
<name>A0ABV4E7F8_9GAMM</name>
<dbReference type="CDD" id="cd09735">
    <property type="entry name" value="Csy1_I-F"/>
    <property type="match status" value="1"/>
</dbReference>
<dbReference type="NCBIfam" id="TIGR02564">
    <property type="entry name" value="cas_Csy1"/>
    <property type="match status" value="1"/>
</dbReference>
<dbReference type="Pfam" id="PF09611">
    <property type="entry name" value="Cas_Csy1"/>
    <property type="match status" value="1"/>
</dbReference>
<organism evidence="1 2">
    <name type="scientific">Erwinia aeris</name>
    <dbReference type="NCBI Taxonomy" id="3239803"/>
    <lineage>
        <taxon>Bacteria</taxon>
        <taxon>Pseudomonadati</taxon>
        <taxon>Pseudomonadota</taxon>
        <taxon>Gammaproteobacteria</taxon>
        <taxon>Enterobacterales</taxon>
        <taxon>Erwiniaceae</taxon>
        <taxon>Erwinia</taxon>
    </lineage>
</organism>
<accession>A0ABV4E7F8</accession>
<reference evidence="1 2" key="1">
    <citation type="submission" date="2024-07" db="EMBL/GenBank/DDBJ databases">
        <authorList>
            <person name="Hebao G."/>
        </authorList>
    </citation>
    <scope>NUCLEOTIDE SEQUENCE [LARGE SCALE GENOMIC DNA]</scope>
    <source>
        <strain evidence="1 2">ACCC 02193</strain>
    </source>
</reference>
<keyword evidence="2" id="KW-1185">Reference proteome</keyword>
<sequence length="448" mass="51044">MPEKGLTSFIIQYISERKQPKREALEKEEVKALAGAGSPAKQAAIKNDYARQYAELDEKYEVRNWLSDAARRASQISLVTHALKYFNGYAKGSSVYQSSDNINKSYFSSAFLKNPELDAVANAAALDIAKLLQTEYQGDSLIASLIRNDTSALAKLAENEQQLAEWISGFKQVLTSANPASHKLAKQIYFPIGDGQYHLISPLFATSLAHVLHEHLTASRFSEEAKEINAAVKAGTWHSQPRTTYLQTALQKFGGTKPQNISYLNSARGGRVRLLSSAAPVWQSINKPPLQHKTIFHFRSEFAWLARASVAGLKRHLLSSYTKQNNEEIRQQRLSYVDEIIDILFNYVTGIQQPEFANWSKDTNCELKRSQQLWLDPLRSKTDEHFRFEREAGDWQKEVARDFGYWLSRQLSVNPLNMGEVERRYFSTAALFKKRLREMEQDLKEELL</sequence>
<protein>
    <submittedName>
        <fullName evidence="1">Type I-F CRISPR-associated protein Csy1</fullName>
    </submittedName>
</protein>
<dbReference type="InterPro" id="IPR013397">
    <property type="entry name" value="CRISPR-assoc_prot_Csy1"/>
</dbReference>
<evidence type="ECO:0000313" key="1">
    <source>
        <dbReference type="EMBL" id="MEY8770861.1"/>
    </source>
</evidence>
<comment type="caution">
    <text evidence="1">The sequence shown here is derived from an EMBL/GenBank/DDBJ whole genome shotgun (WGS) entry which is preliminary data.</text>
</comment>